<evidence type="ECO:0000256" key="1">
    <source>
        <dbReference type="SAM" id="MobiDB-lite"/>
    </source>
</evidence>
<comment type="caution">
    <text evidence="2">The sequence shown here is derived from an EMBL/GenBank/DDBJ whole genome shotgun (WGS) entry which is preliminary data.</text>
</comment>
<keyword evidence="3" id="KW-1185">Reference proteome</keyword>
<reference evidence="2" key="1">
    <citation type="submission" date="2020-01" db="EMBL/GenBank/DDBJ databases">
        <authorList>
            <consortium name="DOE Joint Genome Institute"/>
            <person name="Haridas S."/>
            <person name="Albert R."/>
            <person name="Binder M."/>
            <person name="Bloem J."/>
            <person name="Labutti K."/>
            <person name="Salamov A."/>
            <person name="Andreopoulos B."/>
            <person name="Baker S.E."/>
            <person name="Barry K."/>
            <person name="Bills G."/>
            <person name="Bluhm B.H."/>
            <person name="Cannon C."/>
            <person name="Castanera R."/>
            <person name="Culley D.E."/>
            <person name="Daum C."/>
            <person name="Ezra D."/>
            <person name="Gonzalez J.B."/>
            <person name="Henrissat B."/>
            <person name="Kuo A."/>
            <person name="Liang C."/>
            <person name="Lipzen A."/>
            <person name="Lutzoni F."/>
            <person name="Magnuson J."/>
            <person name="Mondo S."/>
            <person name="Nolan M."/>
            <person name="Ohm R."/>
            <person name="Pangilinan J."/>
            <person name="Park H.-J."/>
            <person name="Ramirez L."/>
            <person name="Alfaro M."/>
            <person name="Sun H."/>
            <person name="Tritt A."/>
            <person name="Yoshinaga Y."/>
            <person name="Zwiers L.-H."/>
            <person name="Turgeon B.G."/>
            <person name="Goodwin S.B."/>
            <person name="Spatafora J.W."/>
            <person name="Crous P.W."/>
            <person name="Grigoriev I.V."/>
        </authorList>
    </citation>
    <scope>NUCLEOTIDE SEQUENCE</scope>
    <source>
        <strain evidence="2">CBS 394.84</strain>
    </source>
</reference>
<dbReference type="AlphaFoldDB" id="A0A9P4GIT5"/>
<dbReference type="GeneID" id="63854205"/>
<accession>A0A9P4GIT5</accession>
<feature type="compositionally biased region" description="Pro residues" evidence="1">
    <location>
        <begin position="32"/>
        <end position="46"/>
    </location>
</feature>
<evidence type="ECO:0000313" key="2">
    <source>
        <dbReference type="EMBL" id="KAF1846196.1"/>
    </source>
</evidence>
<feature type="region of interest" description="Disordered" evidence="1">
    <location>
        <begin position="24"/>
        <end position="46"/>
    </location>
</feature>
<proteinExistence type="predicted"/>
<name>A0A9P4GIT5_9PLEO</name>
<organism evidence="2 3">
    <name type="scientific">Cucurbitaria berberidis CBS 394.84</name>
    <dbReference type="NCBI Taxonomy" id="1168544"/>
    <lineage>
        <taxon>Eukaryota</taxon>
        <taxon>Fungi</taxon>
        <taxon>Dikarya</taxon>
        <taxon>Ascomycota</taxon>
        <taxon>Pezizomycotina</taxon>
        <taxon>Dothideomycetes</taxon>
        <taxon>Pleosporomycetidae</taxon>
        <taxon>Pleosporales</taxon>
        <taxon>Pleosporineae</taxon>
        <taxon>Cucurbitariaceae</taxon>
        <taxon>Cucurbitaria</taxon>
    </lineage>
</organism>
<dbReference type="Proteomes" id="UP000800039">
    <property type="component" value="Unassembled WGS sequence"/>
</dbReference>
<dbReference type="EMBL" id="ML976616">
    <property type="protein sequence ID" value="KAF1846196.1"/>
    <property type="molecule type" value="Genomic_DNA"/>
</dbReference>
<evidence type="ECO:0000313" key="3">
    <source>
        <dbReference type="Proteomes" id="UP000800039"/>
    </source>
</evidence>
<dbReference type="RefSeq" id="XP_040788759.1">
    <property type="nucleotide sequence ID" value="XM_040936955.1"/>
</dbReference>
<sequence length="249" mass="27821">MSFRRRVKNAIRRLLGRPPAITAAAEAATSTAPPPQSPPSPPPSPPHCQMHCRKYPCREMHRRCAEGEWDYSNFPEMALCHCCKKSFSTTTTIGCRLFWFSSLRSPVSQSLSLLSPILLHHNLADEVLSHTGLGFGPLFPPSGLKEPPAVSPRVNAPLGSSKPRLKTMAEAKTDLKEIKSMYMSKLYHLSFLTQTKVTGNPHHFPTVTRLPGNASAQTYMLVPLPVSSALQRRQEYPRLFLTKKRPSYF</sequence>
<gene>
    <name evidence="2" type="ORF">K460DRAFT_406418</name>
</gene>
<protein>
    <submittedName>
        <fullName evidence="2">Uncharacterized protein</fullName>
    </submittedName>
</protein>